<evidence type="ECO:0000313" key="2">
    <source>
        <dbReference type="Proteomes" id="UP000015350"/>
    </source>
</evidence>
<protein>
    <submittedName>
        <fullName evidence="1">Secreted protein</fullName>
    </submittedName>
</protein>
<dbReference type="Proteomes" id="UP000015350">
    <property type="component" value="Unassembled WGS sequence"/>
</dbReference>
<reference evidence="1 2" key="1">
    <citation type="submission" date="2013-04" db="EMBL/GenBank/DDBJ databases">
        <authorList>
            <person name="Kuznetsov B."/>
            <person name="Ivanovsky R."/>
        </authorList>
    </citation>
    <scope>NUCLEOTIDE SEQUENCE [LARGE SCALE GENOMIC DNA]</scope>
    <source>
        <strain evidence="1 2">MGU-K5</strain>
    </source>
</reference>
<gene>
    <name evidence="1" type="ORF">K678_17581</name>
</gene>
<comment type="caution">
    <text evidence="1">The sequence shown here is derived from an EMBL/GenBank/DDBJ whole genome shotgun (WGS) entry which is preliminary data.</text>
</comment>
<dbReference type="eggNOG" id="ENOG502ZA6G">
    <property type="taxonomic scope" value="Bacteria"/>
</dbReference>
<evidence type="ECO:0000313" key="1">
    <source>
        <dbReference type="EMBL" id="EPY00146.1"/>
    </source>
</evidence>
<dbReference type="AlphaFoldDB" id="S9TD57"/>
<dbReference type="EMBL" id="AQPH01000155">
    <property type="protein sequence ID" value="EPY00146.1"/>
    <property type="molecule type" value="Genomic_DNA"/>
</dbReference>
<sequence length="466" mass="51296">PLKKSYGSCPIDIVDLTVLKAWPQYSLTYLDEMGETHAVSDCTKDEATPYTITEDESQCKIFLDFNAKQAVPQVALVYLNRNNVPVQVRGCGPSTKSAPLPMRESVEACPLRHDFTGGTSAELSMWTYVRDGITYQAAPCTDTGRIFAHETVYADASGAYICPTVTDLDRRTVTLQSRKRITIDGSPRFITECSPDSAAQAIISTSEGCTDPANWTHDIEAGQSYGQERFYYLRPNGSREYVTACQSSAVTYRHQQAITGYQNHDDQLWAYPLSTVTIDVAGKPYVVVASQVLPGSAQLAYLPQGEIDTPTGASTYEACNAWRQTARSERWKRPDGTEYLKPIGAGTPQGPINVCIDQVVETRAMATGWYGLKPVTHNYCGDGADCGAVIDYYSFCTAMQNVNKVQRVNSDTGETIATTCKFPNDTWIGWCSAGTSTSLTDEQNPNNHAYLPLERKQKLFVPPCPF</sequence>
<name>S9TD57_MAGFU</name>
<feature type="non-terminal residue" evidence="1">
    <location>
        <position position="1"/>
    </location>
</feature>
<organism evidence="1 2">
    <name type="scientific">Magnetospirillum fulvum MGU-K5</name>
    <dbReference type="NCBI Taxonomy" id="1316936"/>
    <lineage>
        <taxon>Bacteria</taxon>
        <taxon>Pseudomonadati</taxon>
        <taxon>Pseudomonadota</taxon>
        <taxon>Alphaproteobacteria</taxon>
        <taxon>Rhodospirillales</taxon>
        <taxon>Rhodospirillaceae</taxon>
        <taxon>Magnetospirillum</taxon>
    </lineage>
</organism>
<dbReference type="STRING" id="1316936.K678_17581"/>
<accession>S9TD57</accession>
<proteinExistence type="predicted"/>